<dbReference type="PANTHER" id="PTHR36181">
    <property type="entry name" value="INTRON-ENCODED ENDONUCLEASE AI3-RELATED"/>
    <property type="match status" value="1"/>
</dbReference>
<reference evidence="3 4" key="1">
    <citation type="journal article" date="2013" name="J. Biotechnol.">
        <title>Establishment and interpretation of the genome sequence of the phytopathogenic fungus Rhizoctonia solani AG1-IB isolate 7/3/14.</title>
        <authorList>
            <person name="Wibberg D.W."/>
            <person name="Jelonek L.J."/>
            <person name="Rupp O.R."/>
            <person name="Hennig M.H."/>
            <person name="Eikmeyer F.E."/>
            <person name="Goesmann A.G."/>
            <person name="Hartmann A.H."/>
            <person name="Borriss R.B."/>
            <person name="Grosch R.G."/>
            <person name="Puehler A.P."/>
            <person name="Schlueter A.S."/>
        </authorList>
    </citation>
    <scope>NUCLEOTIDE SEQUENCE [LARGE SCALE GENOMIC DNA]</scope>
    <source>
        <strain evidence="4">AG1-IB / isolate 7/3/14</strain>
    </source>
</reference>
<keyword evidence="3" id="KW-0378">Hydrolase</keyword>
<dbReference type="Proteomes" id="UP000012065">
    <property type="component" value="Mitochondrion MT"/>
</dbReference>
<dbReference type="Pfam" id="PF00961">
    <property type="entry name" value="LAGLIDADG_1"/>
    <property type="match status" value="1"/>
</dbReference>
<organism evidence="3 4">
    <name type="scientific">Thanatephorus cucumeris (strain AG1-IB / isolate 7/3/14)</name>
    <name type="common">Lettuce bottom rot fungus</name>
    <name type="synonym">Rhizoctonia solani</name>
    <dbReference type="NCBI Taxonomy" id="1108050"/>
    <lineage>
        <taxon>Eukaryota</taxon>
        <taxon>Fungi</taxon>
        <taxon>Dikarya</taxon>
        <taxon>Basidiomycota</taxon>
        <taxon>Agaricomycotina</taxon>
        <taxon>Agaricomycetes</taxon>
        <taxon>Cantharellales</taxon>
        <taxon>Ceratobasidiaceae</taxon>
        <taxon>Rhizoctonia</taxon>
        <taxon>Rhizoctonia solani AG-1</taxon>
    </lineage>
</organism>
<dbReference type="PANTHER" id="PTHR36181:SF2">
    <property type="entry name" value="INTRON-ENCODED ENDONUCLEASE AI3-RELATED"/>
    <property type="match status" value="1"/>
</dbReference>
<dbReference type="SUPFAM" id="SSF55608">
    <property type="entry name" value="Homing endonucleases"/>
    <property type="match status" value="1"/>
</dbReference>
<dbReference type="GO" id="GO:0005739">
    <property type="term" value="C:mitochondrion"/>
    <property type="evidence" value="ECO:0007669"/>
    <property type="project" value="UniProtKB-ARBA"/>
</dbReference>
<evidence type="ECO:0000259" key="2">
    <source>
        <dbReference type="Pfam" id="PF00961"/>
    </source>
</evidence>
<gene>
    <name evidence="3" type="ORF">BN14_13019</name>
</gene>
<dbReference type="GO" id="GO:0004519">
    <property type="term" value="F:endonuclease activity"/>
    <property type="evidence" value="ECO:0007669"/>
    <property type="project" value="UniProtKB-KW"/>
</dbReference>
<dbReference type="AlphaFoldDB" id="M5BUN3"/>
<sequence>MLTSFPNFIPVIKPSFEPNLSLMNIHWLCGFMNGAGYFGLRFRQSIKYALGVGCEAVISITQDGVSLITLEHIITFLGIGRIVKESGNRTTYLYFIGSIKDINLFIQKFEEAKILGAKALDYADFCQGIEIINRKEHLTQEGLNKLKALSQNMNSKRSNFEN</sequence>
<dbReference type="InterPro" id="IPR051289">
    <property type="entry name" value="LAGLIDADG_Endonuclease"/>
</dbReference>
<keyword evidence="3" id="KW-0496">Mitochondrion</keyword>
<name>M5BUN3_THACB</name>
<dbReference type="EMBL" id="HF546977">
    <property type="protein sequence ID" value="CCO27452.1"/>
    <property type="molecule type" value="Genomic_DNA"/>
</dbReference>
<keyword evidence="3" id="KW-0255">Endonuclease</keyword>
<evidence type="ECO:0000256" key="1">
    <source>
        <dbReference type="ARBA" id="ARBA00002670"/>
    </source>
</evidence>
<dbReference type="InterPro" id="IPR004860">
    <property type="entry name" value="LAGLIDADG_dom"/>
</dbReference>
<dbReference type="InterPro" id="IPR027434">
    <property type="entry name" value="Homing_endonucl"/>
</dbReference>
<evidence type="ECO:0000313" key="4">
    <source>
        <dbReference type="Proteomes" id="UP000012065"/>
    </source>
</evidence>
<feature type="domain" description="Homing endonuclease LAGLIDADG" evidence="2">
    <location>
        <begin position="28"/>
        <end position="127"/>
    </location>
</feature>
<keyword evidence="3" id="KW-0540">Nuclease</keyword>
<accession>M5BUN3</accession>
<comment type="function">
    <text evidence="1">Mitochondrial DNA endonuclease involved in intron homing.</text>
</comment>
<geneLocation type="mitochondrion" evidence="3"/>
<dbReference type="Gene3D" id="3.10.28.10">
    <property type="entry name" value="Homing endonucleases"/>
    <property type="match status" value="1"/>
</dbReference>
<proteinExistence type="predicted"/>
<evidence type="ECO:0000313" key="3">
    <source>
        <dbReference type="EMBL" id="CCO27452.1"/>
    </source>
</evidence>
<protein>
    <submittedName>
        <fullName evidence="3">LAGLIDADG endonuclease</fullName>
    </submittedName>
</protein>